<evidence type="ECO:0000313" key="4">
    <source>
        <dbReference type="Proteomes" id="UP000249842"/>
    </source>
</evidence>
<organism evidence="3 4">
    <name type="scientific">Phenylobacterium hankyongense</name>
    <dbReference type="NCBI Taxonomy" id="1813876"/>
    <lineage>
        <taxon>Bacteria</taxon>
        <taxon>Pseudomonadati</taxon>
        <taxon>Pseudomonadota</taxon>
        <taxon>Alphaproteobacteria</taxon>
        <taxon>Caulobacterales</taxon>
        <taxon>Caulobacteraceae</taxon>
        <taxon>Phenylobacterium</taxon>
    </lineage>
</organism>
<evidence type="ECO:0000259" key="2">
    <source>
        <dbReference type="SMART" id="SM00829"/>
    </source>
</evidence>
<dbReference type="SUPFAM" id="SSF50129">
    <property type="entry name" value="GroES-like"/>
    <property type="match status" value="1"/>
</dbReference>
<dbReference type="InterPro" id="IPR045010">
    <property type="entry name" value="MDR_fam"/>
</dbReference>
<dbReference type="RefSeq" id="WP_111458492.1">
    <property type="nucleotide sequence ID" value="NZ_QFYP01000001.1"/>
</dbReference>
<sequence length="333" mass="35478">MAEANRQIVLDQLPQGRLSADHFRLVQGERPTPGPGEALVRTHYISLDAANRAWMQGATYRSALSAGQVMAGGALAEVVEAPDSDLLPGDLVFADTGWQDYAIVPTKRLAKLPALEPRTHLLSVFGVAGLTAYFGLLECGQPKPGETVVVSAAAGSVGSIVGQIAKLKGCRVVGVAGGAEKGRWLTEELGFDAAVDYKAGDLRRQLKEAAPGGIDVYFDNVGGDVFETCLFAMNTFGRIACCGAVSQYDGEAPRHGPRGVPGLIVTKRLTLRGFIVSDFDDKRSQALRDLQTWVAEGRLKVHEDIIEGLENTPAALVGLLAGENRGKRMVKVR</sequence>
<dbReference type="Gene3D" id="3.40.50.720">
    <property type="entry name" value="NAD(P)-binding Rossmann-like Domain"/>
    <property type="match status" value="1"/>
</dbReference>
<dbReference type="PANTHER" id="PTHR43205">
    <property type="entry name" value="PROSTAGLANDIN REDUCTASE"/>
    <property type="match status" value="1"/>
</dbReference>
<accession>A0A328B1C1</accession>
<dbReference type="AlphaFoldDB" id="A0A328B1C1"/>
<proteinExistence type="predicted"/>
<dbReference type="InterPro" id="IPR041694">
    <property type="entry name" value="ADH_N_2"/>
</dbReference>
<dbReference type="Gene3D" id="3.90.180.10">
    <property type="entry name" value="Medium-chain alcohol dehydrogenases, catalytic domain"/>
    <property type="match status" value="1"/>
</dbReference>
<dbReference type="SMART" id="SM00829">
    <property type="entry name" value="PKS_ER"/>
    <property type="match status" value="1"/>
</dbReference>
<keyword evidence="1" id="KW-0560">Oxidoreductase</keyword>
<dbReference type="Pfam" id="PF00107">
    <property type="entry name" value="ADH_zinc_N"/>
    <property type="match status" value="1"/>
</dbReference>
<feature type="domain" description="Enoyl reductase (ER)" evidence="2">
    <location>
        <begin position="16"/>
        <end position="330"/>
    </location>
</feature>
<dbReference type="PANTHER" id="PTHR43205:SF7">
    <property type="entry name" value="PROSTAGLANDIN REDUCTASE 1"/>
    <property type="match status" value="1"/>
</dbReference>
<gene>
    <name evidence="3" type="ORF">DJ021_15990</name>
</gene>
<dbReference type="InterPro" id="IPR011032">
    <property type="entry name" value="GroES-like_sf"/>
</dbReference>
<dbReference type="CDD" id="cd05288">
    <property type="entry name" value="PGDH"/>
    <property type="match status" value="1"/>
</dbReference>
<dbReference type="Proteomes" id="UP000249842">
    <property type="component" value="Unassembled WGS sequence"/>
</dbReference>
<keyword evidence="4" id="KW-1185">Reference proteome</keyword>
<evidence type="ECO:0000256" key="1">
    <source>
        <dbReference type="ARBA" id="ARBA00023002"/>
    </source>
</evidence>
<protein>
    <submittedName>
        <fullName evidence="3">NADP-dependent oxidoreductase</fullName>
    </submittedName>
</protein>
<evidence type="ECO:0000313" key="3">
    <source>
        <dbReference type="EMBL" id="RAK61200.1"/>
    </source>
</evidence>
<dbReference type="OrthoDB" id="9805663at2"/>
<name>A0A328B1C1_9CAUL</name>
<dbReference type="GO" id="GO:0016628">
    <property type="term" value="F:oxidoreductase activity, acting on the CH-CH group of donors, NAD or NADP as acceptor"/>
    <property type="evidence" value="ECO:0007669"/>
    <property type="project" value="InterPro"/>
</dbReference>
<dbReference type="InterPro" id="IPR020843">
    <property type="entry name" value="ER"/>
</dbReference>
<dbReference type="SUPFAM" id="SSF51735">
    <property type="entry name" value="NAD(P)-binding Rossmann-fold domains"/>
    <property type="match status" value="1"/>
</dbReference>
<dbReference type="FunFam" id="3.40.50.720:FF:000121">
    <property type="entry name" value="Prostaglandin reductase 2"/>
    <property type="match status" value="1"/>
</dbReference>
<dbReference type="InterPro" id="IPR013149">
    <property type="entry name" value="ADH-like_C"/>
</dbReference>
<dbReference type="EMBL" id="QFYP01000001">
    <property type="protein sequence ID" value="RAK61200.1"/>
    <property type="molecule type" value="Genomic_DNA"/>
</dbReference>
<comment type="caution">
    <text evidence="3">The sequence shown here is derived from an EMBL/GenBank/DDBJ whole genome shotgun (WGS) entry which is preliminary data.</text>
</comment>
<reference evidence="4" key="1">
    <citation type="submission" date="2018-05" db="EMBL/GenBank/DDBJ databases">
        <authorList>
            <person name="Li X."/>
        </authorList>
    </citation>
    <scope>NUCLEOTIDE SEQUENCE [LARGE SCALE GENOMIC DNA]</scope>
    <source>
        <strain evidence="4">HKS-05</strain>
    </source>
</reference>
<dbReference type="Pfam" id="PF16884">
    <property type="entry name" value="ADH_N_2"/>
    <property type="match status" value="1"/>
</dbReference>
<dbReference type="InterPro" id="IPR036291">
    <property type="entry name" value="NAD(P)-bd_dom_sf"/>
</dbReference>